<evidence type="ECO:0000313" key="6">
    <source>
        <dbReference type="Proteomes" id="UP000799440"/>
    </source>
</evidence>
<evidence type="ECO:0000313" key="5">
    <source>
        <dbReference type="EMBL" id="KAF2742529.1"/>
    </source>
</evidence>
<dbReference type="Proteomes" id="UP000799440">
    <property type="component" value="Unassembled WGS sequence"/>
</dbReference>
<protein>
    <submittedName>
        <fullName evidence="5">O-methyltransferase</fullName>
    </submittedName>
</protein>
<evidence type="ECO:0000256" key="1">
    <source>
        <dbReference type="ARBA" id="ARBA00022603"/>
    </source>
</evidence>
<evidence type="ECO:0000259" key="4">
    <source>
        <dbReference type="Pfam" id="PF00891"/>
    </source>
</evidence>
<dbReference type="GO" id="GO:0008171">
    <property type="term" value="F:O-methyltransferase activity"/>
    <property type="evidence" value="ECO:0007669"/>
    <property type="project" value="InterPro"/>
</dbReference>
<organism evidence="5 6">
    <name type="scientific">Sporormia fimetaria CBS 119925</name>
    <dbReference type="NCBI Taxonomy" id="1340428"/>
    <lineage>
        <taxon>Eukaryota</taxon>
        <taxon>Fungi</taxon>
        <taxon>Dikarya</taxon>
        <taxon>Ascomycota</taxon>
        <taxon>Pezizomycotina</taxon>
        <taxon>Dothideomycetes</taxon>
        <taxon>Pleosporomycetidae</taxon>
        <taxon>Pleosporales</taxon>
        <taxon>Sporormiaceae</taxon>
        <taxon>Sporormia</taxon>
    </lineage>
</organism>
<dbReference type="InterPro" id="IPR016461">
    <property type="entry name" value="COMT-like"/>
</dbReference>
<dbReference type="AlphaFoldDB" id="A0A6A6UXP5"/>
<evidence type="ECO:0000256" key="3">
    <source>
        <dbReference type="ARBA" id="ARBA00022691"/>
    </source>
</evidence>
<dbReference type="PANTHER" id="PTHR43712:SF12">
    <property type="entry name" value="STERIGMATOCYSTIN 8-O-METHYLTRANSFERASE"/>
    <property type="match status" value="1"/>
</dbReference>
<dbReference type="Gene3D" id="1.10.10.10">
    <property type="entry name" value="Winged helix-like DNA-binding domain superfamily/Winged helix DNA-binding domain"/>
    <property type="match status" value="1"/>
</dbReference>
<accession>A0A6A6UXP5</accession>
<dbReference type="EMBL" id="MU006607">
    <property type="protein sequence ID" value="KAF2742529.1"/>
    <property type="molecule type" value="Genomic_DNA"/>
</dbReference>
<dbReference type="PROSITE" id="PS51683">
    <property type="entry name" value="SAM_OMT_II"/>
    <property type="match status" value="1"/>
</dbReference>
<dbReference type="SUPFAM" id="SSF53335">
    <property type="entry name" value="S-adenosyl-L-methionine-dependent methyltransferases"/>
    <property type="match status" value="1"/>
</dbReference>
<keyword evidence="1 5" id="KW-0489">Methyltransferase</keyword>
<feature type="domain" description="O-methyltransferase C-terminal" evidence="4">
    <location>
        <begin position="193"/>
        <end position="395"/>
    </location>
</feature>
<dbReference type="GO" id="GO:0032259">
    <property type="term" value="P:methylation"/>
    <property type="evidence" value="ECO:0007669"/>
    <property type="project" value="UniProtKB-KW"/>
</dbReference>
<dbReference type="Pfam" id="PF00891">
    <property type="entry name" value="Methyltransf_2"/>
    <property type="match status" value="1"/>
</dbReference>
<dbReference type="InterPro" id="IPR029063">
    <property type="entry name" value="SAM-dependent_MTases_sf"/>
</dbReference>
<keyword evidence="6" id="KW-1185">Reference proteome</keyword>
<dbReference type="Gene3D" id="3.40.50.150">
    <property type="entry name" value="Vaccinia Virus protein VP39"/>
    <property type="match status" value="1"/>
</dbReference>
<reference evidence="5" key="1">
    <citation type="journal article" date="2020" name="Stud. Mycol.">
        <title>101 Dothideomycetes genomes: a test case for predicting lifestyles and emergence of pathogens.</title>
        <authorList>
            <person name="Haridas S."/>
            <person name="Albert R."/>
            <person name="Binder M."/>
            <person name="Bloem J."/>
            <person name="Labutti K."/>
            <person name="Salamov A."/>
            <person name="Andreopoulos B."/>
            <person name="Baker S."/>
            <person name="Barry K."/>
            <person name="Bills G."/>
            <person name="Bluhm B."/>
            <person name="Cannon C."/>
            <person name="Castanera R."/>
            <person name="Culley D."/>
            <person name="Daum C."/>
            <person name="Ezra D."/>
            <person name="Gonzalez J."/>
            <person name="Henrissat B."/>
            <person name="Kuo A."/>
            <person name="Liang C."/>
            <person name="Lipzen A."/>
            <person name="Lutzoni F."/>
            <person name="Magnuson J."/>
            <person name="Mondo S."/>
            <person name="Nolan M."/>
            <person name="Ohm R."/>
            <person name="Pangilinan J."/>
            <person name="Park H.-J."/>
            <person name="Ramirez L."/>
            <person name="Alfaro M."/>
            <person name="Sun H."/>
            <person name="Tritt A."/>
            <person name="Yoshinaga Y."/>
            <person name="Zwiers L.-H."/>
            <person name="Turgeon B."/>
            <person name="Goodwin S."/>
            <person name="Spatafora J."/>
            <person name="Crous P."/>
            <person name="Grigoriev I."/>
        </authorList>
    </citation>
    <scope>NUCLEOTIDE SEQUENCE</scope>
    <source>
        <strain evidence="5">CBS 119925</strain>
    </source>
</reference>
<gene>
    <name evidence="5" type="ORF">M011DRAFT_490494</name>
</gene>
<proteinExistence type="predicted"/>
<keyword evidence="2 5" id="KW-0808">Transferase</keyword>
<dbReference type="InterPro" id="IPR001077">
    <property type="entry name" value="COMT_C"/>
</dbReference>
<dbReference type="PANTHER" id="PTHR43712">
    <property type="entry name" value="PUTATIVE (AFU_ORTHOLOGUE AFUA_4G14580)-RELATED"/>
    <property type="match status" value="1"/>
</dbReference>
<name>A0A6A6UXP5_9PLEO</name>
<evidence type="ECO:0000256" key="2">
    <source>
        <dbReference type="ARBA" id="ARBA00022679"/>
    </source>
</evidence>
<dbReference type="SUPFAM" id="SSF46785">
    <property type="entry name" value="Winged helix' DNA-binding domain"/>
    <property type="match status" value="1"/>
</dbReference>
<sequence>MTSLTSLAATISQESWKLTDYIVRNNLPSPSFDLGAPAELPIPVEDQELQASRLKLLRAAQDIAALALGPVEDLRWKAWNQYNDNISLHAIMRFGIAEAVPLGGEATFAEIATKTGVPEPLVTRLVRHAAIYHCFREPRPGHVSHTAASAALNRGGSVVDWLDMTLEEWGPASVKAVEAFRRFPKSQEQTEAGFALAFEGQTIFEFLAKNPERAKVFGSAMGNFSKGTSHKVEHLVENYDWIGLGNKKVVDLGGSHGHISLAIAKAAPNLKFVVQDLPGTAADGERMLDPAFKSRIEFQGHNLMDEQPVKDADIYMFRSVLLNWPDKYVVKFLKNLVPAMRPGVKVLVNEGCLPEPGTVDSWDDKLLRSLDLCMMAMFNSKERTVEEWAGLFTEADPRYKFVSAKKPEGSLLWIIETVWQE</sequence>
<dbReference type="OrthoDB" id="1606438at2759"/>
<keyword evidence="3" id="KW-0949">S-adenosyl-L-methionine</keyword>
<dbReference type="InterPro" id="IPR036390">
    <property type="entry name" value="WH_DNA-bd_sf"/>
</dbReference>
<dbReference type="InterPro" id="IPR036388">
    <property type="entry name" value="WH-like_DNA-bd_sf"/>
</dbReference>